<dbReference type="EMBL" id="CP121687">
    <property type="protein sequence ID" value="WZL70579.1"/>
    <property type="molecule type" value="Genomic_DNA"/>
</dbReference>
<proteinExistence type="predicted"/>
<dbReference type="RefSeq" id="WP_341877542.1">
    <property type="nucleotide sequence ID" value="NZ_CP121687.1"/>
</dbReference>
<dbReference type="InterPro" id="IPR033880">
    <property type="entry name" value="SPFH_YdjI"/>
</dbReference>
<dbReference type="Pfam" id="PF13421">
    <property type="entry name" value="Band_7_1"/>
    <property type="match status" value="1"/>
</dbReference>
<organism evidence="3 4">
    <name type="scientific">Defluviitalea saccharophila</name>
    <dbReference type="NCBI Taxonomy" id="879970"/>
    <lineage>
        <taxon>Bacteria</taxon>
        <taxon>Bacillati</taxon>
        <taxon>Bacillota</taxon>
        <taxon>Clostridia</taxon>
        <taxon>Lachnospirales</taxon>
        <taxon>Defluviitaleaceae</taxon>
        <taxon>Defluviitalea</taxon>
    </lineage>
</organism>
<dbReference type="PANTHER" id="PTHR37826:SF2">
    <property type="entry name" value="ZINC-RIBBON DOMAIN-CONTAINING PROTEIN"/>
    <property type="match status" value="1"/>
</dbReference>
<dbReference type="CDD" id="cd03408">
    <property type="entry name" value="SPFH_like_u1"/>
    <property type="match status" value="1"/>
</dbReference>
<dbReference type="InterPro" id="IPR025874">
    <property type="entry name" value="DZR"/>
</dbReference>
<evidence type="ECO:0000313" key="4">
    <source>
        <dbReference type="Proteomes" id="UP001486565"/>
    </source>
</evidence>
<dbReference type="Proteomes" id="UP001486565">
    <property type="component" value="Chromosome"/>
</dbReference>
<dbReference type="Pfam" id="PF12773">
    <property type="entry name" value="DZR"/>
    <property type="match status" value="1"/>
</dbReference>
<sequence length="349" mass="39021">MGLFGKQLLNVIEWNETRDDVLFWKWDNEEIKKGSRLIIRPGQDAIFLHNGKIEGIFKDEGNYEIETEIIPFLSTLKGFKFGFNSGLRAEVVFVNTKEFLVRWGTKNAINIPAPGMPGGIPIRSFGTFNVKVDDYLVLIDKVAGIKKSFTVEDIRERALSVLDQLLMKWIVREGKNMFNLQANAFDIAKGIRTDLDMEMIKIGLTVTDLAISSFNYPEQIQKMIEKNASFEMVGDVDKYQKISVIDSLEKHPNSNIGSTLQAGMGLSIGLEMAKQMTKPHVENNPAPAASQKLCKKCYTPLAPNMKFCSNCGEKVAEEVPTAPKKQFCSECGAKIEEGAKFCSECGNKI</sequence>
<dbReference type="PANTHER" id="PTHR37826">
    <property type="entry name" value="FLOTILLIN BAND_7_5 DOMAIN PROTEIN"/>
    <property type="match status" value="1"/>
</dbReference>
<reference evidence="3 4" key="1">
    <citation type="submission" date="2023-03" db="EMBL/GenBank/DDBJ databases">
        <title>Novel Species.</title>
        <authorList>
            <person name="Ma S."/>
        </authorList>
    </citation>
    <scope>NUCLEOTIDE SEQUENCE [LARGE SCALE GENOMIC DNA]</scope>
    <source>
        <strain evidence="3 4">LIND6LT2</strain>
    </source>
</reference>
<feature type="domain" description="SPFH" evidence="2">
    <location>
        <begin position="28"/>
        <end position="230"/>
    </location>
</feature>
<gene>
    <name evidence="3" type="ORF">QBE51_03360</name>
</gene>
<feature type="domain" description="DZANK-type" evidence="1">
    <location>
        <begin position="294"/>
        <end position="346"/>
    </location>
</feature>
<name>A0ABZ2Y800_9FIRM</name>
<evidence type="ECO:0000313" key="3">
    <source>
        <dbReference type="EMBL" id="WZL70579.1"/>
    </source>
</evidence>
<evidence type="ECO:0000259" key="2">
    <source>
        <dbReference type="Pfam" id="PF13421"/>
    </source>
</evidence>
<accession>A0ABZ2Y800</accession>
<protein>
    <submittedName>
        <fullName evidence="3">SPFH domain-containing protein</fullName>
    </submittedName>
</protein>
<evidence type="ECO:0000259" key="1">
    <source>
        <dbReference type="Pfam" id="PF12773"/>
    </source>
</evidence>
<keyword evidence="4" id="KW-1185">Reference proteome</keyword>